<dbReference type="AlphaFoldDB" id="A0A2P2PY63"/>
<sequence>MLIKTDSLLGYLIKDRVIPAQKDLSMGLQKGML</sequence>
<dbReference type="EMBL" id="GGEC01079139">
    <property type="protein sequence ID" value="MBX59623.1"/>
    <property type="molecule type" value="Transcribed_RNA"/>
</dbReference>
<proteinExistence type="predicted"/>
<reference evidence="1" key="1">
    <citation type="submission" date="2018-02" db="EMBL/GenBank/DDBJ databases">
        <title>Rhizophora mucronata_Transcriptome.</title>
        <authorList>
            <person name="Meera S.P."/>
            <person name="Sreeshan A."/>
            <person name="Augustine A."/>
        </authorList>
    </citation>
    <scope>NUCLEOTIDE SEQUENCE</scope>
    <source>
        <tissue evidence="1">Leaf</tissue>
    </source>
</reference>
<accession>A0A2P2PY63</accession>
<protein>
    <submittedName>
        <fullName evidence="1">Uncharacterized protein</fullName>
    </submittedName>
</protein>
<evidence type="ECO:0000313" key="1">
    <source>
        <dbReference type="EMBL" id="MBX59623.1"/>
    </source>
</evidence>
<name>A0A2P2PY63_RHIMU</name>
<organism evidence="1">
    <name type="scientific">Rhizophora mucronata</name>
    <name type="common">Asiatic mangrove</name>
    <dbReference type="NCBI Taxonomy" id="61149"/>
    <lineage>
        <taxon>Eukaryota</taxon>
        <taxon>Viridiplantae</taxon>
        <taxon>Streptophyta</taxon>
        <taxon>Embryophyta</taxon>
        <taxon>Tracheophyta</taxon>
        <taxon>Spermatophyta</taxon>
        <taxon>Magnoliopsida</taxon>
        <taxon>eudicotyledons</taxon>
        <taxon>Gunneridae</taxon>
        <taxon>Pentapetalae</taxon>
        <taxon>rosids</taxon>
        <taxon>fabids</taxon>
        <taxon>Malpighiales</taxon>
        <taxon>Rhizophoraceae</taxon>
        <taxon>Rhizophora</taxon>
    </lineage>
</organism>